<keyword evidence="2" id="KW-1185">Reference proteome</keyword>
<name>A0ABW5QNT4_9HYPH</name>
<accession>A0ABW5QNT4</accession>
<dbReference type="Proteomes" id="UP001597521">
    <property type="component" value="Unassembled WGS sequence"/>
</dbReference>
<evidence type="ECO:0000313" key="1">
    <source>
        <dbReference type="EMBL" id="MFD2649144.1"/>
    </source>
</evidence>
<dbReference type="RefSeq" id="WP_386834586.1">
    <property type="nucleotide sequence ID" value="NZ_JBHUNP010000001.1"/>
</dbReference>
<protein>
    <submittedName>
        <fullName evidence="1">Uncharacterized protein</fullName>
    </submittedName>
</protein>
<evidence type="ECO:0000313" key="2">
    <source>
        <dbReference type="Proteomes" id="UP001597521"/>
    </source>
</evidence>
<comment type="caution">
    <text evidence="1">The sequence shown here is derived from an EMBL/GenBank/DDBJ whole genome shotgun (WGS) entry which is preliminary data.</text>
</comment>
<reference evidence="2" key="1">
    <citation type="journal article" date="2019" name="Int. J. Syst. Evol. Microbiol.">
        <title>The Global Catalogue of Microorganisms (GCM) 10K type strain sequencing project: providing services to taxonomists for standard genome sequencing and annotation.</title>
        <authorList>
            <consortium name="The Broad Institute Genomics Platform"/>
            <consortium name="The Broad Institute Genome Sequencing Center for Infectious Disease"/>
            <person name="Wu L."/>
            <person name="Ma J."/>
        </authorList>
    </citation>
    <scope>NUCLEOTIDE SEQUENCE [LARGE SCALE GENOMIC DNA]</scope>
    <source>
        <strain evidence="2">CCM 7427</strain>
    </source>
</reference>
<organism evidence="1 2">
    <name type="scientific">Devosia albogilva</name>
    <dbReference type="NCBI Taxonomy" id="429726"/>
    <lineage>
        <taxon>Bacteria</taxon>
        <taxon>Pseudomonadati</taxon>
        <taxon>Pseudomonadota</taxon>
        <taxon>Alphaproteobacteria</taxon>
        <taxon>Hyphomicrobiales</taxon>
        <taxon>Devosiaceae</taxon>
        <taxon>Devosia</taxon>
    </lineage>
</organism>
<proteinExistence type="predicted"/>
<dbReference type="EMBL" id="JBHUNP010000001">
    <property type="protein sequence ID" value="MFD2649144.1"/>
    <property type="molecule type" value="Genomic_DNA"/>
</dbReference>
<gene>
    <name evidence="1" type="ORF">ACFSX5_15245</name>
</gene>
<sequence length="77" mass="8568">MPGNTRHPRPVGNTLLPQLIYRAGFARDELEVMEGDFGGGSIRLPSGLDPMTFRVRDLGYMLEAYGLPYEIISDPKT</sequence>